<gene>
    <name evidence="2" type="ORF">HUK38_08125</name>
</gene>
<protein>
    <submittedName>
        <fullName evidence="2">HDOD domain-containing protein</fullName>
    </submittedName>
</protein>
<dbReference type="PROSITE" id="PS51833">
    <property type="entry name" value="HDOD"/>
    <property type="match status" value="1"/>
</dbReference>
<name>A0A839HFS3_9GAMM</name>
<dbReference type="Pfam" id="PF08668">
    <property type="entry name" value="HDOD"/>
    <property type="match status" value="1"/>
</dbReference>
<accession>A0A839HFS3</accession>
<evidence type="ECO:0000313" key="3">
    <source>
        <dbReference type="Proteomes" id="UP000548632"/>
    </source>
</evidence>
<dbReference type="PANTHER" id="PTHR33525:SF3">
    <property type="entry name" value="RIBONUCLEASE Y"/>
    <property type="match status" value="1"/>
</dbReference>
<comment type="caution">
    <text evidence="2">The sequence shown here is derived from an EMBL/GenBank/DDBJ whole genome shotgun (WGS) entry which is preliminary data.</text>
</comment>
<sequence length="297" mass="33247">MSKKSLRDLIEEEFDTNSTQLPVFNLVALKLQELKNSKQITLQQFTDLIMCDPALAVRILQTANSAFYGGLKQVTTILGAVQRLGMSRVASLAMVASQLLVHTAKLKMVSGYMPDLWRHSLLTATGMQWLAPHVGYANQTEEAFLCGLLHNIGKLFLLKALDAAATNENYQIKLTDALIEEVLTSMHTDIGYRLMIKWELPDMYATVARDHHNEEIDESNTLLVMVRLINVIHHKLGVGQPAEPNIVLAATSESQILGIKEIRLAQLEVMLEDAVTRLDTNEFLTDNQEITPMLHLM</sequence>
<reference evidence="2 3" key="1">
    <citation type="journal article" date="2020" name="Arch. Microbiol.">
        <title>The genome sequence of the giant phototrophic gammaproteobacterium Thiospirillum jenense gives insight into its physiological properties and phylogenetic relationships.</title>
        <authorList>
            <person name="Imhoff J.F."/>
            <person name="Meyer T.E."/>
            <person name="Kyndt J.A."/>
        </authorList>
    </citation>
    <scope>NUCLEOTIDE SEQUENCE [LARGE SCALE GENOMIC DNA]</scope>
    <source>
        <strain evidence="2 3">DSM 216</strain>
    </source>
</reference>
<dbReference type="RefSeq" id="WP_182583826.1">
    <property type="nucleotide sequence ID" value="NZ_JABVCQ010000015.1"/>
</dbReference>
<feature type="domain" description="HDOD" evidence="1">
    <location>
        <begin position="21"/>
        <end position="214"/>
    </location>
</feature>
<dbReference type="Proteomes" id="UP000548632">
    <property type="component" value="Unassembled WGS sequence"/>
</dbReference>
<dbReference type="InterPro" id="IPR013976">
    <property type="entry name" value="HDOD"/>
</dbReference>
<evidence type="ECO:0000313" key="2">
    <source>
        <dbReference type="EMBL" id="MBB1126196.1"/>
    </source>
</evidence>
<dbReference type="Gene3D" id="1.10.3210.10">
    <property type="entry name" value="Hypothetical protein af1432"/>
    <property type="match status" value="1"/>
</dbReference>
<organism evidence="2 3">
    <name type="scientific">Thiospirillum jenense</name>
    <dbReference type="NCBI Taxonomy" id="1653858"/>
    <lineage>
        <taxon>Bacteria</taxon>
        <taxon>Pseudomonadati</taxon>
        <taxon>Pseudomonadota</taxon>
        <taxon>Gammaproteobacteria</taxon>
        <taxon>Chromatiales</taxon>
        <taxon>Chromatiaceae</taxon>
        <taxon>Thiospirillum</taxon>
    </lineage>
</organism>
<keyword evidence="3" id="KW-1185">Reference proteome</keyword>
<dbReference type="EMBL" id="JABVCQ010000015">
    <property type="protein sequence ID" value="MBB1126196.1"/>
    <property type="molecule type" value="Genomic_DNA"/>
</dbReference>
<proteinExistence type="predicted"/>
<dbReference type="PANTHER" id="PTHR33525">
    <property type="match status" value="1"/>
</dbReference>
<dbReference type="InterPro" id="IPR052340">
    <property type="entry name" value="RNase_Y/CdgJ"/>
</dbReference>
<dbReference type="SUPFAM" id="SSF109604">
    <property type="entry name" value="HD-domain/PDEase-like"/>
    <property type="match status" value="1"/>
</dbReference>
<dbReference type="AlphaFoldDB" id="A0A839HFS3"/>
<evidence type="ECO:0000259" key="1">
    <source>
        <dbReference type="PROSITE" id="PS51833"/>
    </source>
</evidence>